<evidence type="ECO:0000313" key="4">
    <source>
        <dbReference type="Proteomes" id="UP000000689"/>
    </source>
</evidence>
<feature type="compositionally biased region" description="Basic and acidic residues" evidence="1">
    <location>
        <begin position="213"/>
        <end position="236"/>
    </location>
</feature>
<dbReference type="SMART" id="SM00353">
    <property type="entry name" value="HLH"/>
    <property type="match status" value="1"/>
</dbReference>
<dbReference type="PROSITE" id="PS50888">
    <property type="entry name" value="BHLH"/>
    <property type="match status" value="1"/>
</dbReference>
<dbReference type="InterPro" id="IPR036638">
    <property type="entry name" value="HLH_DNA-bd_sf"/>
</dbReference>
<dbReference type="Proteomes" id="UP000000689">
    <property type="component" value="Chromosome 7"/>
</dbReference>
<accession>G0WDW6</accession>
<proteinExistence type="predicted"/>
<keyword evidence="4" id="KW-1185">Reference proteome</keyword>
<feature type="domain" description="BHLH" evidence="2">
    <location>
        <begin position="544"/>
        <end position="598"/>
    </location>
</feature>
<evidence type="ECO:0000313" key="3">
    <source>
        <dbReference type="EMBL" id="CCD25977.2"/>
    </source>
</evidence>
<dbReference type="GO" id="GO:0046983">
    <property type="term" value="F:protein dimerization activity"/>
    <property type="evidence" value="ECO:0007669"/>
    <property type="project" value="InterPro"/>
</dbReference>
<reference evidence="3 4" key="1">
    <citation type="journal article" date="2011" name="Proc. Natl. Acad. Sci. U.S.A.">
        <title>Evolutionary erosion of yeast sex chromosomes by mating-type switching accidents.</title>
        <authorList>
            <person name="Gordon J.L."/>
            <person name="Armisen D."/>
            <person name="Proux-Wera E."/>
            <person name="Oheigeartaigh S.S."/>
            <person name="Byrne K.P."/>
            <person name="Wolfe K.H."/>
        </authorList>
    </citation>
    <scope>NUCLEOTIDE SEQUENCE [LARGE SCALE GENOMIC DNA]</scope>
    <source>
        <strain evidence="4">ATCC 10597 / BCRC 20456 / CBS 421 / NBRC 0211 / NRRL Y-12639</strain>
    </source>
</reference>
<evidence type="ECO:0000259" key="2">
    <source>
        <dbReference type="PROSITE" id="PS50888"/>
    </source>
</evidence>
<feature type="compositionally biased region" description="Low complexity" evidence="1">
    <location>
        <begin position="334"/>
        <end position="376"/>
    </location>
</feature>
<dbReference type="Gene3D" id="4.10.280.10">
    <property type="entry name" value="Helix-loop-helix DNA-binding domain"/>
    <property type="match status" value="1"/>
</dbReference>
<dbReference type="HOGENOM" id="CLU_451325_0_0_1"/>
<feature type="region of interest" description="Disordered" evidence="1">
    <location>
        <begin position="211"/>
        <end position="237"/>
    </location>
</feature>
<dbReference type="EMBL" id="HE580273">
    <property type="protein sequence ID" value="CCD25977.2"/>
    <property type="molecule type" value="Genomic_DNA"/>
</dbReference>
<name>G0WDW6_NAUDC</name>
<feature type="region of interest" description="Disordered" evidence="1">
    <location>
        <begin position="63"/>
        <end position="85"/>
    </location>
</feature>
<dbReference type="InterPro" id="IPR011598">
    <property type="entry name" value="bHLH_dom"/>
</dbReference>
<feature type="compositionally biased region" description="Polar residues" evidence="1">
    <location>
        <begin position="517"/>
        <end position="538"/>
    </location>
</feature>
<dbReference type="AlphaFoldDB" id="G0WDW6"/>
<organism evidence="3 4">
    <name type="scientific">Naumovozyma dairenensis (strain ATCC 10597 / BCRC 20456 / CBS 421 / NBRC 0211 / NRRL Y-12639)</name>
    <name type="common">Saccharomyces dairenensis</name>
    <dbReference type="NCBI Taxonomy" id="1071378"/>
    <lineage>
        <taxon>Eukaryota</taxon>
        <taxon>Fungi</taxon>
        <taxon>Dikarya</taxon>
        <taxon>Ascomycota</taxon>
        <taxon>Saccharomycotina</taxon>
        <taxon>Saccharomycetes</taxon>
        <taxon>Saccharomycetales</taxon>
        <taxon>Saccharomycetaceae</taxon>
        <taxon>Naumovozyma</taxon>
    </lineage>
</organism>
<evidence type="ECO:0000256" key="1">
    <source>
        <dbReference type="SAM" id="MobiDB-lite"/>
    </source>
</evidence>
<feature type="compositionally biased region" description="Basic and acidic residues" evidence="1">
    <location>
        <begin position="541"/>
        <end position="555"/>
    </location>
</feature>
<dbReference type="GeneID" id="11497373"/>
<protein>
    <recommendedName>
        <fullName evidence="2">BHLH domain-containing protein</fullName>
    </recommendedName>
</protein>
<sequence>MMYLDAGKSSFLDVVEKYVKEKGSSPPGNAETSGSNYKYDEHLTATMKTITIPKINQNVYEDITGNNSNTNKNQPDADFTTKQPFQNENNKIRIKEYINISETSSSSFANGDKGNVAENDDIHNDEHLPTESLFKDTRDSSTHHYHTTENMTYWNSTSLNDLDKFVSSFPTKDNMTNLVNDFYLNTAKDNNTIDTNIDVTSHLQTTRNISIGEGDHMPFKTEPVKKRKTSKIDKKVSFSPRPSPLVSNFTASSNFEYTPLIKTASSTSDNVTPYLGLQNGHSSEPQVNGLSSSSTHNIYDESPATVDFEYLGSELQNKLFKDLFSVEELNIDLPSPANLNTTTANNTRYNTRSNDGNDGVSNDNKNNNNNNDTYNGKVRKATTMRPPSKSHVTRTNKRHSTGEPINFILPSTSTTPKMTNVMKKGSASALSSPVITYTKVPAEEGSDTRKSNSKSNYVVASKSPVIKPLKPKNRSSSSNLDSTTPKMMLLPTSAIQPTTTTTDAPLNLGVPAISTVSKKSKTTPADISTKSSSPSLTPNGKKVEKKTTHREAEAERRNRLNNALTDLNSLLPEGLKKSVSIQSKAVIVELASKYIRQLLQELERK</sequence>
<dbReference type="OrthoDB" id="5344169at2759"/>
<dbReference type="eggNOG" id="ENOG502S1Z7">
    <property type="taxonomic scope" value="Eukaryota"/>
</dbReference>
<dbReference type="SUPFAM" id="SSF47459">
    <property type="entry name" value="HLH, helix-loop-helix DNA-binding domain"/>
    <property type="match status" value="1"/>
</dbReference>
<feature type="region of interest" description="Disordered" evidence="1">
    <location>
        <begin position="333"/>
        <end position="412"/>
    </location>
</feature>
<feature type="region of interest" description="Disordered" evidence="1">
    <location>
        <begin position="517"/>
        <end position="555"/>
    </location>
</feature>
<dbReference type="RefSeq" id="XP_003671220.2">
    <property type="nucleotide sequence ID" value="XM_003671172.2"/>
</dbReference>
<dbReference type="KEGG" id="ndi:NDAI_0G02020"/>
<dbReference type="STRING" id="1071378.G0WDW6"/>
<gene>
    <name evidence="3" type="primary">NDAI0G02020</name>
    <name evidence="3" type="ordered locus">NDAI_0G02020</name>
</gene>
<dbReference type="Pfam" id="PF00010">
    <property type="entry name" value="HLH"/>
    <property type="match status" value="1"/>
</dbReference>